<gene>
    <name evidence="2" type="ORF">NDU88_010375</name>
</gene>
<dbReference type="Proteomes" id="UP001066276">
    <property type="component" value="Chromosome 6"/>
</dbReference>
<accession>A0AAV7R037</accession>
<comment type="caution">
    <text evidence="2">The sequence shown here is derived from an EMBL/GenBank/DDBJ whole genome shotgun (WGS) entry which is preliminary data.</text>
</comment>
<protein>
    <submittedName>
        <fullName evidence="2">Uncharacterized protein</fullName>
    </submittedName>
</protein>
<organism evidence="2 3">
    <name type="scientific">Pleurodeles waltl</name>
    <name type="common">Iberian ribbed newt</name>
    <dbReference type="NCBI Taxonomy" id="8319"/>
    <lineage>
        <taxon>Eukaryota</taxon>
        <taxon>Metazoa</taxon>
        <taxon>Chordata</taxon>
        <taxon>Craniata</taxon>
        <taxon>Vertebrata</taxon>
        <taxon>Euteleostomi</taxon>
        <taxon>Amphibia</taxon>
        <taxon>Batrachia</taxon>
        <taxon>Caudata</taxon>
        <taxon>Salamandroidea</taxon>
        <taxon>Salamandridae</taxon>
        <taxon>Pleurodelinae</taxon>
        <taxon>Pleurodeles</taxon>
    </lineage>
</organism>
<reference evidence="2" key="1">
    <citation type="journal article" date="2022" name="bioRxiv">
        <title>Sequencing and chromosome-scale assembly of the giantPleurodeles waltlgenome.</title>
        <authorList>
            <person name="Brown T."/>
            <person name="Elewa A."/>
            <person name="Iarovenko S."/>
            <person name="Subramanian E."/>
            <person name="Araus A.J."/>
            <person name="Petzold A."/>
            <person name="Susuki M."/>
            <person name="Suzuki K.-i.T."/>
            <person name="Hayashi T."/>
            <person name="Toyoda A."/>
            <person name="Oliveira C."/>
            <person name="Osipova E."/>
            <person name="Leigh N.D."/>
            <person name="Simon A."/>
            <person name="Yun M.H."/>
        </authorList>
    </citation>
    <scope>NUCLEOTIDE SEQUENCE</scope>
    <source>
        <strain evidence="2">20211129_DDA</strain>
        <tissue evidence="2">Liver</tissue>
    </source>
</reference>
<dbReference type="EMBL" id="JANPWB010000010">
    <property type="protein sequence ID" value="KAJ1144073.1"/>
    <property type="molecule type" value="Genomic_DNA"/>
</dbReference>
<evidence type="ECO:0000313" key="3">
    <source>
        <dbReference type="Proteomes" id="UP001066276"/>
    </source>
</evidence>
<feature type="region of interest" description="Disordered" evidence="1">
    <location>
        <begin position="1"/>
        <end position="56"/>
    </location>
</feature>
<evidence type="ECO:0000256" key="1">
    <source>
        <dbReference type="SAM" id="MobiDB-lite"/>
    </source>
</evidence>
<name>A0AAV7R037_PLEWA</name>
<dbReference type="AlphaFoldDB" id="A0AAV7R037"/>
<keyword evidence="3" id="KW-1185">Reference proteome</keyword>
<sequence>MPGGEAGPRPREDDSPGAAEGANTVGRRSFPASKATLAPQEESASRAVVPPQEQAQQNQLNVEMHCRKSGLIKTFYCLLPEWTDKPKQHG</sequence>
<proteinExistence type="predicted"/>
<evidence type="ECO:0000313" key="2">
    <source>
        <dbReference type="EMBL" id="KAJ1144073.1"/>
    </source>
</evidence>